<dbReference type="RefSeq" id="WP_231622118.1">
    <property type="nucleotide sequence ID" value="NZ_CP009518.1"/>
</dbReference>
<feature type="compositionally biased region" description="Polar residues" evidence="1">
    <location>
        <begin position="70"/>
        <end position="80"/>
    </location>
</feature>
<dbReference type="HOGENOM" id="CLU_1056072_0_0_2"/>
<feature type="region of interest" description="Disordered" evidence="1">
    <location>
        <begin position="41"/>
        <end position="102"/>
    </location>
</feature>
<protein>
    <submittedName>
        <fullName evidence="3">Uncharacterized protein</fullName>
    </submittedName>
</protein>
<proteinExistence type="predicted"/>
<sequence length="263" mass="28843">MIKIGTQERYLIIFALLLVCVMILASAGLGVLKQNEDESGIEAFTDGSDDGSSESSEITAAIPIPGEDVPSSSINTSYEQNPEPMNESAIEPVSDQSNANSDKVTLTVSGSLEYVSPEEMSRMSDVIIIGTVKEVLPSKWNTGDGQIPNDDIYELEWYDIYTDVVINVDEYLKNPLSEKEVIVRTLGGEKDIISIVVEDEASFNPGEKVFLYLKKDTWPNTMSNGPEHFVVTGVSQGKFTLTEDGRAIHFGESFTLDELLETV</sequence>
<feature type="transmembrane region" description="Helical" evidence="2">
    <location>
        <begin position="12"/>
        <end position="32"/>
    </location>
</feature>
<dbReference type="GeneID" id="24893338"/>
<evidence type="ECO:0000313" key="3">
    <source>
        <dbReference type="EMBL" id="AKB84873.1"/>
    </source>
</evidence>
<dbReference type="AlphaFoldDB" id="A0A0E3SRE3"/>
<keyword evidence="2" id="KW-1133">Transmembrane helix</keyword>
<keyword evidence="2" id="KW-0812">Transmembrane</keyword>
<dbReference type="Proteomes" id="UP000033048">
    <property type="component" value="Chromosome"/>
</dbReference>
<keyword evidence="4" id="KW-1185">Reference proteome</keyword>
<dbReference type="KEGG" id="mmet:MCMEM_0820"/>
<dbReference type="PATRIC" id="fig|1434104.5.peg.886"/>
<evidence type="ECO:0000256" key="1">
    <source>
        <dbReference type="SAM" id="MobiDB-lite"/>
    </source>
</evidence>
<organism evidence="3 4">
    <name type="scientific">Methanococcoides methylutens MM1</name>
    <dbReference type="NCBI Taxonomy" id="1434104"/>
    <lineage>
        <taxon>Archaea</taxon>
        <taxon>Methanobacteriati</taxon>
        <taxon>Methanobacteriota</taxon>
        <taxon>Stenosarchaea group</taxon>
        <taxon>Methanomicrobia</taxon>
        <taxon>Methanosarcinales</taxon>
        <taxon>Methanosarcinaceae</taxon>
        <taxon>Methanococcoides</taxon>
    </lineage>
</organism>
<evidence type="ECO:0000313" key="4">
    <source>
        <dbReference type="Proteomes" id="UP000033048"/>
    </source>
</evidence>
<dbReference type="EMBL" id="CP009518">
    <property type="protein sequence ID" value="AKB84873.1"/>
    <property type="molecule type" value="Genomic_DNA"/>
</dbReference>
<keyword evidence="2" id="KW-0472">Membrane</keyword>
<accession>A0A0E3SRE3</accession>
<gene>
    <name evidence="3" type="ORF">MCMEM_0820</name>
</gene>
<evidence type="ECO:0000256" key="2">
    <source>
        <dbReference type="SAM" id="Phobius"/>
    </source>
</evidence>
<name>A0A0E3SRE3_METMT</name>
<reference evidence="3 4" key="1">
    <citation type="submission" date="2014-07" db="EMBL/GenBank/DDBJ databases">
        <title>Methanogenic archaea and the global carbon cycle.</title>
        <authorList>
            <person name="Henriksen J.R."/>
            <person name="Luke J."/>
            <person name="Reinhart S."/>
            <person name="Benedict M.N."/>
            <person name="Youngblut N.D."/>
            <person name="Metcalf M.E."/>
            <person name="Whitaker R.J."/>
            <person name="Metcalf W.W."/>
        </authorList>
    </citation>
    <scope>NUCLEOTIDE SEQUENCE [LARGE SCALE GENOMIC DNA]</scope>
    <source>
        <strain evidence="3 4">MM1</strain>
    </source>
</reference>